<keyword evidence="1" id="KW-0472">Membrane</keyword>
<proteinExistence type="predicted"/>
<feature type="transmembrane region" description="Helical" evidence="1">
    <location>
        <begin position="117"/>
        <end position="134"/>
    </location>
</feature>
<feature type="transmembrane region" description="Helical" evidence="1">
    <location>
        <begin position="184"/>
        <end position="204"/>
    </location>
</feature>
<sequence length="290" mass="32717">MKWFLFAILSALFLSASSLIEKKSLKRVHSIDLSVATGFVNLIFSIPFLFFIDWSNVNNASLLIIVGSSLLTSMAFYMLAKAMRHMEISVVSPFLALSPGTTAIAGFFLLNEILDKQGILGIFLMIVGSYILTLHPEHDLMHPFRIFKSSKYFKFIFISLILYSFAGVFDRAIIFNFGVPVANYMFFMSFFIAIWYFPILLFLGRGAKEISMGFKLEKKNIILSSLLTVLYRLFEMQALALAFVGLVSAIKRSSSFFITLVGGQLFHEKNLRRKLYASAIIIIGTVLIVL</sequence>
<dbReference type="EMBL" id="PCVC01000056">
    <property type="protein sequence ID" value="PIQ66840.1"/>
    <property type="molecule type" value="Genomic_DNA"/>
</dbReference>
<evidence type="ECO:0000259" key="2">
    <source>
        <dbReference type="Pfam" id="PF00892"/>
    </source>
</evidence>
<dbReference type="Pfam" id="PF00892">
    <property type="entry name" value="EamA"/>
    <property type="match status" value="1"/>
</dbReference>
<dbReference type="Proteomes" id="UP000229834">
    <property type="component" value="Unassembled WGS sequence"/>
</dbReference>
<comment type="caution">
    <text evidence="3">The sequence shown here is derived from an EMBL/GenBank/DDBJ whole genome shotgun (WGS) entry which is preliminary data.</text>
</comment>
<gene>
    <name evidence="3" type="ORF">COV95_01970</name>
</gene>
<protein>
    <recommendedName>
        <fullName evidence="2">EamA domain-containing protein</fullName>
    </recommendedName>
</protein>
<keyword evidence="1" id="KW-0812">Transmembrane</keyword>
<feature type="transmembrane region" description="Helical" evidence="1">
    <location>
        <begin position="273"/>
        <end position="289"/>
    </location>
</feature>
<feature type="domain" description="EamA" evidence="2">
    <location>
        <begin position="2"/>
        <end position="133"/>
    </location>
</feature>
<evidence type="ECO:0000313" key="3">
    <source>
        <dbReference type="EMBL" id="PIQ66840.1"/>
    </source>
</evidence>
<dbReference type="InterPro" id="IPR000620">
    <property type="entry name" value="EamA_dom"/>
</dbReference>
<dbReference type="Gene3D" id="1.10.3730.20">
    <property type="match status" value="1"/>
</dbReference>
<dbReference type="InterPro" id="IPR037185">
    <property type="entry name" value="EmrE-like"/>
</dbReference>
<feature type="transmembrane region" description="Helical" evidence="1">
    <location>
        <begin position="155"/>
        <end position="178"/>
    </location>
</feature>
<dbReference type="PANTHER" id="PTHR22911:SF137">
    <property type="entry name" value="SOLUTE CARRIER FAMILY 35 MEMBER G2-RELATED"/>
    <property type="match status" value="1"/>
</dbReference>
<dbReference type="SUPFAM" id="SSF103481">
    <property type="entry name" value="Multidrug resistance efflux transporter EmrE"/>
    <property type="match status" value="1"/>
</dbReference>
<organism evidence="3 4">
    <name type="scientific">Candidatus Zambryskibacteria bacterium CG11_big_fil_rev_8_21_14_0_20_40_24</name>
    <dbReference type="NCBI Taxonomy" id="1975116"/>
    <lineage>
        <taxon>Bacteria</taxon>
        <taxon>Candidatus Zambryskiibacteriota</taxon>
    </lineage>
</organism>
<accession>A0A2H0K6F8</accession>
<dbReference type="GO" id="GO:0016020">
    <property type="term" value="C:membrane"/>
    <property type="evidence" value="ECO:0007669"/>
    <property type="project" value="InterPro"/>
</dbReference>
<feature type="transmembrane region" description="Helical" evidence="1">
    <location>
        <begin position="91"/>
        <end position="111"/>
    </location>
</feature>
<dbReference type="PANTHER" id="PTHR22911">
    <property type="entry name" value="ACYL-MALONYL CONDENSING ENZYME-RELATED"/>
    <property type="match status" value="1"/>
</dbReference>
<evidence type="ECO:0000256" key="1">
    <source>
        <dbReference type="SAM" id="Phobius"/>
    </source>
</evidence>
<evidence type="ECO:0000313" key="4">
    <source>
        <dbReference type="Proteomes" id="UP000229834"/>
    </source>
</evidence>
<reference evidence="3 4" key="1">
    <citation type="submission" date="2017-09" db="EMBL/GenBank/DDBJ databases">
        <title>Depth-based differentiation of microbial function through sediment-hosted aquifers and enrichment of novel symbionts in the deep terrestrial subsurface.</title>
        <authorList>
            <person name="Probst A.J."/>
            <person name="Ladd B."/>
            <person name="Jarett J.K."/>
            <person name="Geller-Mcgrath D.E."/>
            <person name="Sieber C.M."/>
            <person name="Emerson J.B."/>
            <person name="Anantharaman K."/>
            <person name="Thomas B.C."/>
            <person name="Malmstrom R."/>
            <person name="Stieglmeier M."/>
            <person name="Klingl A."/>
            <person name="Woyke T."/>
            <person name="Ryan C.M."/>
            <person name="Banfield J.F."/>
        </authorList>
    </citation>
    <scope>NUCLEOTIDE SEQUENCE [LARGE SCALE GENOMIC DNA]</scope>
    <source>
        <strain evidence="3">CG11_big_fil_rev_8_21_14_0_20_40_24</strain>
    </source>
</reference>
<name>A0A2H0K6F8_9BACT</name>
<keyword evidence="1" id="KW-1133">Transmembrane helix</keyword>
<dbReference type="AlphaFoldDB" id="A0A2H0K6F8"/>
<feature type="transmembrane region" description="Helical" evidence="1">
    <location>
        <begin position="60"/>
        <end position="79"/>
    </location>
</feature>